<gene>
    <name evidence="2" type="ordered locus">Tmar_0986</name>
</gene>
<keyword evidence="2" id="KW-0969">Cilium</keyword>
<dbReference type="STRING" id="644966.Tmar_0986"/>
<dbReference type="HOGENOM" id="CLU_173020_0_1_9"/>
<sequence>MVPVTRLDGRELVVNAELIETLEATPDTVITLTTGRRLVVREPVEEIVRRVVTYRRRVLAGGRRPGNPGRSWRATPVAAGGAEEPTAEPGRHPTGREDGDAG</sequence>
<keyword evidence="3" id="KW-1185">Reference proteome</keyword>
<dbReference type="Pfam" id="PF06289">
    <property type="entry name" value="FlbD"/>
    <property type="match status" value="1"/>
</dbReference>
<evidence type="ECO:0000313" key="3">
    <source>
        <dbReference type="Proteomes" id="UP000008915"/>
    </source>
</evidence>
<dbReference type="PANTHER" id="PTHR39185">
    <property type="entry name" value="SWARMING MOTILITY PROTEIN SWRD"/>
    <property type="match status" value="1"/>
</dbReference>
<dbReference type="OrthoDB" id="9799862at2"/>
<reference evidence="2 3" key="1">
    <citation type="journal article" date="2010" name="Stand. Genomic Sci.">
        <title>Complete genome sequence of Thermaerobacter marianensis type strain (7p75a).</title>
        <authorList>
            <person name="Han C."/>
            <person name="Gu W."/>
            <person name="Zhang X."/>
            <person name="Lapidus A."/>
            <person name="Nolan M."/>
            <person name="Copeland A."/>
            <person name="Lucas S."/>
            <person name="Del Rio T.G."/>
            <person name="Tice H."/>
            <person name="Cheng J.F."/>
            <person name="Tapia R."/>
            <person name="Goodwin L."/>
            <person name="Pitluck S."/>
            <person name="Pagani I."/>
            <person name="Ivanova N."/>
            <person name="Mavromatis K."/>
            <person name="Mikhailova N."/>
            <person name="Pati A."/>
            <person name="Chen A."/>
            <person name="Palaniappan K."/>
            <person name="Land M."/>
            <person name="Hauser L."/>
            <person name="Chang Y.J."/>
            <person name="Jeffries C.D."/>
            <person name="Schneider S."/>
            <person name="Rohde M."/>
            <person name="Goker M."/>
            <person name="Pukall R."/>
            <person name="Woyke T."/>
            <person name="Bristow J."/>
            <person name="Eisen J.A."/>
            <person name="Markowitz V."/>
            <person name="Hugenholtz P."/>
            <person name="Kyrpides N.C."/>
            <person name="Klenk H.P."/>
            <person name="Detter J.C."/>
        </authorList>
    </citation>
    <scope>NUCLEOTIDE SEQUENCE [LARGE SCALE GENOMIC DNA]</scope>
    <source>
        <strain evidence="3">ATCC 700841 / DSM 12885 / JCM 10246 / 7p75a</strain>
    </source>
</reference>
<dbReference type="AlphaFoldDB" id="E6SJN6"/>
<proteinExistence type="predicted"/>
<dbReference type="eggNOG" id="COG1582">
    <property type="taxonomic scope" value="Bacteria"/>
</dbReference>
<keyword evidence="2" id="KW-0282">Flagellum</keyword>
<reference evidence="3" key="2">
    <citation type="journal article" date="2010" name="Stand. Genomic Sci.">
        <title>Complete genome sequence of Thermaerobacter marianensis type strain (7p75aT).</title>
        <authorList>
            <person name="Han C."/>
            <person name="Gu W."/>
            <person name="Zhang X."/>
            <person name="Lapidus A."/>
            <person name="Nolan M."/>
            <person name="Copeland A."/>
            <person name="Lucas S."/>
            <person name="Glavina Del Rio T."/>
            <person name="Tice H."/>
            <person name="Cheng J."/>
            <person name="Tapia R."/>
            <person name="Goodwin L."/>
            <person name="Pitluck S."/>
            <person name="Pagani I."/>
            <person name="Ivanova N."/>
            <person name="Mavromatis K."/>
            <person name="Mikhailova N."/>
            <person name="Pati A."/>
            <person name="Chen A."/>
            <person name="Palaniappan K."/>
            <person name="Land M."/>
            <person name="Hauser L."/>
            <person name="Chang Y."/>
            <person name="Jeffries C."/>
            <person name="Schneider S."/>
            <person name="Rohde M."/>
            <person name="Goker M."/>
            <person name="Pukall R."/>
            <person name="Woyke T."/>
            <person name="Bristow J."/>
            <person name="Eisen J."/>
            <person name="Markowitz V."/>
            <person name="Hugenholtz P."/>
            <person name="Kyrpides N."/>
            <person name="Klenk H."/>
            <person name="Detter J."/>
        </authorList>
    </citation>
    <scope>NUCLEOTIDE SEQUENCE [LARGE SCALE GENOMIC DNA]</scope>
    <source>
        <strain evidence="3">ATCC 700841 / DSM 12885 / JCM 10246 / 7p75a</strain>
    </source>
</reference>
<evidence type="ECO:0000313" key="2">
    <source>
        <dbReference type="EMBL" id="ADU51099.1"/>
    </source>
</evidence>
<dbReference type="InterPro" id="IPR009384">
    <property type="entry name" value="SwrD-like"/>
</dbReference>
<dbReference type="Proteomes" id="UP000008915">
    <property type="component" value="Chromosome"/>
</dbReference>
<dbReference type="KEGG" id="tmr:Tmar_0986"/>
<name>E6SJN6_THEM7</name>
<feature type="compositionally biased region" description="Basic and acidic residues" evidence="1">
    <location>
        <begin position="89"/>
        <end position="102"/>
    </location>
</feature>
<keyword evidence="2" id="KW-0966">Cell projection</keyword>
<organism evidence="2 3">
    <name type="scientific">Thermaerobacter marianensis (strain ATCC 700841 / DSM 12885 / JCM 10246 / 7p75a)</name>
    <dbReference type="NCBI Taxonomy" id="644966"/>
    <lineage>
        <taxon>Bacteria</taxon>
        <taxon>Bacillati</taxon>
        <taxon>Bacillota</taxon>
        <taxon>Clostridia</taxon>
        <taxon>Eubacteriales</taxon>
        <taxon>Clostridiales Family XVII. Incertae Sedis</taxon>
        <taxon>Thermaerobacter</taxon>
    </lineage>
</organism>
<dbReference type="PANTHER" id="PTHR39185:SF1">
    <property type="entry name" value="SWARMING MOTILITY PROTEIN SWRD"/>
    <property type="match status" value="1"/>
</dbReference>
<feature type="region of interest" description="Disordered" evidence="1">
    <location>
        <begin position="59"/>
        <end position="102"/>
    </location>
</feature>
<feature type="compositionally biased region" description="Low complexity" evidence="1">
    <location>
        <begin position="76"/>
        <end position="88"/>
    </location>
</feature>
<accession>E6SJN6</accession>
<evidence type="ECO:0000256" key="1">
    <source>
        <dbReference type="SAM" id="MobiDB-lite"/>
    </source>
</evidence>
<dbReference type="RefSeq" id="WP_013495404.1">
    <property type="nucleotide sequence ID" value="NC_014831.1"/>
</dbReference>
<dbReference type="EMBL" id="CP002344">
    <property type="protein sequence ID" value="ADU51099.1"/>
    <property type="molecule type" value="Genomic_DNA"/>
</dbReference>
<protein>
    <submittedName>
        <fullName evidence="2">Flagellar FlbD family protein</fullName>
    </submittedName>
</protein>